<dbReference type="VEuPathDB" id="VectorBase:ACON000100"/>
<dbReference type="EnsemblMetazoa" id="ACON000100-RA">
    <property type="protein sequence ID" value="ACON000100-PA"/>
    <property type="gene ID" value="ACON000100"/>
</dbReference>
<dbReference type="VEuPathDB" id="VectorBase:ACON2_036080"/>
<evidence type="ECO:0000256" key="2">
    <source>
        <dbReference type="ARBA" id="ARBA00022989"/>
    </source>
</evidence>
<dbReference type="PANTHER" id="PTHR12483">
    <property type="entry name" value="SOLUTE CARRIER FAMILY 31 COPPER TRANSPORTERS"/>
    <property type="match status" value="1"/>
</dbReference>
<dbReference type="GO" id="GO:0005375">
    <property type="term" value="F:copper ion transmembrane transporter activity"/>
    <property type="evidence" value="ECO:0007669"/>
    <property type="project" value="UniProtKB-UniRule"/>
</dbReference>
<keyword evidence="6" id="KW-1185">Reference proteome</keyword>
<name>A0A6E8VDU9_ANOCL</name>
<reference key="1">
    <citation type="journal article" date="2019" name="Genes (Basel)">
        <title>A High-Quality De novo Genome Assembly from a Single Mosquito Using PacBio Sequencing.</title>
        <authorList>
            <person name="Kingan S.B."/>
            <person name="Heaton H."/>
            <person name="Cudini J."/>
            <person name="Lambert C.C."/>
            <person name="Baybayan P."/>
            <person name="Galvin B.D."/>
            <person name="Durbin R."/>
            <person name="Korlach J."/>
            <person name="Lawniczak M.K.N."/>
        </authorList>
    </citation>
    <scope>NUCLEOTIDE SEQUENCE [LARGE SCALE GENOMIC DNA]</scope>
    <source>
        <strain>Mali-NIH</strain>
    </source>
</reference>
<accession>A0A6E8VDU9</accession>
<keyword evidence="2 4" id="KW-1133">Transmembrane helix</keyword>
<keyword evidence="4" id="KW-0186">Copper</keyword>
<keyword evidence="4" id="KW-0406">Ion transport</keyword>
<evidence type="ECO:0000256" key="4">
    <source>
        <dbReference type="RuleBase" id="RU367022"/>
    </source>
</evidence>
<evidence type="ECO:0000313" key="6">
    <source>
        <dbReference type="Proteomes" id="UP001105220"/>
    </source>
</evidence>
<feature type="transmembrane region" description="Helical" evidence="4">
    <location>
        <begin position="39"/>
        <end position="59"/>
    </location>
</feature>
<proteinExistence type="inferred from homology"/>
<dbReference type="GO" id="GO:0016020">
    <property type="term" value="C:membrane"/>
    <property type="evidence" value="ECO:0007669"/>
    <property type="project" value="UniProtKB-SubCell"/>
</dbReference>
<dbReference type="VEuPathDB" id="VectorBase:ACMO_009224"/>
<dbReference type="PANTHER" id="PTHR12483:SF115">
    <property type="entry name" value="COPPER TRANSPORT PROTEIN"/>
    <property type="match status" value="1"/>
</dbReference>
<keyword evidence="4" id="KW-0187">Copper transport</keyword>
<sequence>MDHNHGGPDDMEMLCPMQMSFHAGSCEVILFPSWATTEVGAFVGAVIGFFLLAFAYEGLKYGRELLHFSDASKRGGEVNDKRTLRNH</sequence>
<dbReference type="Pfam" id="PF04145">
    <property type="entry name" value="Ctr"/>
    <property type="match status" value="1"/>
</dbReference>
<keyword evidence="3 4" id="KW-0472">Membrane</keyword>
<comment type="similarity">
    <text evidence="4">Belongs to the copper transporter (Ctr) (TC 1.A.56) family. SLC31A subfamily.</text>
</comment>
<dbReference type="InterPro" id="IPR007274">
    <property type="entry name" value="Cop_transporter"/>
</dbReference>
<dbReference type="AlphaFoldDB" id="A0A6E8VDU9"/>
<keyword evidence="1 4" id="KW-0812">Transmembrane</keyword>
<evidence type="ECO:0000313" key="5">
    <source>
        <dbReference type="EnsemblMetazoa" id="ACON000100-PA"/>
    </source>
</evidence>
<keyword evidence="4" id="KW-0813">Transport</keyword>
<comment type="subcellular location">
    <subcellularLocation>
        <location evidence="4">Membrane</location>
        <topology evidence="4">Multi-pass membrane protein</topology>
    </subcellularLocation>
</comment>
<protein>
    <recommendedName>
        <fullName evidence="4">Copper transport protein</fullName>
    </recommendedName>
</protein>
<reference evidence="5" key="2">
    <citation type="submission" date="2020-05" db="UniProtKB">
        <authorList>
            <consortium name="EnsemblMetazoa"/>
        </authorList>
    </citation>
    <scope>IDENTIFICATION</scope>
    <source>
        <strain evidence="5">Ngousso</strain>
    </source>
</reference>
<organism evidence="5 6">
    <name type="scientific">Anopheles coluzzii</name>
    <name type="common">African malaria mosquito</name>
    <dbReference type="NCBI Taxonomy" id="1518534"/>
    <lineage>
        <taxon>Eukaryota</taxon>
        <taxon>Metazoa</taxon>
        <taxon>Ecdysozoa</taxon>
        <taxon>Arthropoda</taxon>
        <taxon>Hexapoda</taxon>
        <taxon>Insecta</taxon>
        <taxon>Pterygota</taxon>
        <taxon>Neoptera</taxon>
        <taxon>Endopterygota</taxon>
        <taxon>Diptera</taxon>
        <taxon>Nematocera</taxon>
        <taxon>Culicoidea</taxon>
        <taxon>Culicidae</taxon>
        <taxon>Anophelinae</taxon>
        <taxon>Anopheles</taxon>
    </lineage>
</organism>
<evidence type="ECO:0000256" key="1">
    <source>
        <dbReference type="ARBA" id="ARBA00022692"/>
    </source>
</evidence>
<evidence type="ECO:0000256" key="3">
    <source>
        <dbReference type="ARBA" id="ARBA00023136"/>
    </source>
</evidence>
<dbReference type="Proteomes" id="UP001105220">
    <property type="component" value="Unplaced"/>
</dbReference>